<dbReference type="EMBL" id="CP031222">
    <property type="protein sequence ID" value="AXI02394.1"/>
    <property type="molecule type" value="Genomic_DNA"/>
</dbReference>
<keyword evidence="2" id="KW-0067">ATP-binding</keyword>
<feature type="domain" description="Aminoglycoside phosphotransferase" evidence="3">
    <location>
        <begin position="24"/>
        <end position="262"/>
    </location>
</feature>
<dbReference type="InterPro" id="IPR002575">
    <property type="entry name" value="Aminoglycoside_PTrfase"/>
</dbReference>
<dbReference type="Gene3D" id="3.30.200.20">
    <property type="entry name" value="Phosphorylase Kinase, domain 1"/>
    <property type="match status" value="1"/>
</dbReference>
<dbReference type="OrthoDB" id="9809275at2"/>
<protein>
    <submittedName>
        <fullName evidence="4">Phosphotransferase</fullName>
    </submittedName>
</protein>
<evidence type="ECO:0000313" key="4">
    <source>
        <dbReference type="EMBL" id="AXI02394.1"/>
    </source>
</evidence>
<dbReference type="KEGG" id="mbah:HYN46_05830"/>
<gene>
    <name evidence="4" type="ORF">HYN46_05830</name>
</gene>
<dbReference type="GO" id="GO:0005524">
    <property type="term" value="F:ATP binding"/>
    <property type="evidence" value="ECO:0007669"/>
    <property type="project" value="UniProtKB-KW"/>
</dbReference>
<evidence type="ECO:0000313" key="5">
    <source>
        <dbReference type="Proteomes" id="UP000253940"/>
    </source>
</evidence>
<sequence length="354" mass="40919">MSSERLSALTGWVVEQLGTKNINLKPLTGDASFRGYYRLHLLDSESTVTGAHRTLIVMDAPPPREDTRPFLAVCTMFDQHKVRVPHVLASDVQQGFMILEDFGDTVLSQVLDEDNVDQLYSQAMNQLIDLQHAPALDRYPLPAYGEAKLIDEMNLFDEWFLRKFLMLIPSQEEQNMLMTSFDFLANQALRQPQVVVHRDYHCRNLMVLDQSKELGIIDFQDAVIGPITYDVVSLLRDAYVQWPASSVQDWLKIYWERQSIRGYLGKTSLAQLQQWFDWMGAQRHLKVLGIFARLYFRDGKDGYLQNLPLVFFYLLSETKGYNELSALHEWLCERVLPAFLVEVPESMDLLAEFL</sequence>
<dbReference type="Pfam" id="PF01636">
    <property type="entry name" value="APH"/>
    <property type="match status" value="1"/>
</dbReference>
<organism evidence="4 5">
    <name type="scientific">Aquirhabdus parva</name>
    <dbReference type="NCBI Taxonomy" id="2283318"/>
    <lineage>
        <taxon>Bacteria</taxon>
        <taxon>Pseudomonadati</taxon>
        <taxon>Pseudomonadota</taxon>
        <taxon>Gammaproteobacteria</taxon>
        <taxon>Moraxellales</taxon>
        <taxon>Moraxellaceae</taxon>
        <taxon>Aquirhabdus</taxon>
    </lineage>
</organism>
<evidence type="ECO:0000256" key="2">
    <source>
        <dbReference type="ARBA" id="ARBA00022840"/>
    </source>
</evidence>
<dbReference type="InterPro" id="IPR011009">
    <property type="entry name" value="Kinase-like_dom_sf"/>
</dbReference>
<name>A0A345P535_9GAMM</name>
<dbReference type="PANTHER" id="PTHR33540:SF1">
    <property type="entry name" value="N-ACETYLMURAMATE_N-ACETYLGLUCOSAMINE KINASE"/>
    <property type="match status" value="1"/>
</dbReference>
<dbReference type="AlphaFoldDB" id="A0A345P535"/>
<keyword evidence="4" id="KW-0808">Transferase</keyword>
<evidence type="ECO:0000259" key="3">
    <source>
        <dbReference type="Pfam" id="PF01636"/>
    </source>
</evidence>
<dbReference type="PANTHER" id="PTHR33540">
    <property type="entry name" value="TRNA THREONYLCARBAMOYLADENOSINE BIOSYNTHESIS PROTEIN TSAE"/>
    <property type="match status" value="1"/>
</dbReference>
<accession>A0A345P535</accession>
<reference evidence="4 5" key="1">
    <citation type="submission" date="2018-07" db="EMBL/GenBank/DDBJ databases">
        <title>Genome sequencing of Moraxellaceae gen. HYN0046.</title>
        <authorList>
            <person name="Kim M."/>
            <person name="Yi H."/>
        </authorList>
    </citation>
    <scope>NUCLEOTIDE SEQUENCE [LARGE SCALE GENOMIC DNA]</scope>
    <source>
        <strain evidence="4 5">HYN0046</strain>
    </source>
</reference>
<evidence type="ECO:0000256" key="1">
    <source>
        <dbReference type="ARBA" id="ARBA00022741"/>
    </source>
</evidence>
<dbReference type="SUPFAM" id="SSF56112">
    <property type="entry name" value="Protein kinase-like (PK-like)"/>
    <property type="match status" value="1"/>
</dbReference>
<dbReference type="GO" id="GO:0016740">
    <property type="term" value="F:transferase activity"/>
    <property type="evidence" value="ECO:0007669"/>
    <property type="project" value="UniProtKB-KW"/>
</dbReference>
<dbReference type="RefSeq" id="WP_114898504.1">
    <property type="nucleotide sequence ID" value="NZ_CP031222.1"/>
</dbReference>
<keyword evidence="5" id="KW-1185">Reference proteome</keyword>
<keyword evidence="1" id="KW-0547">Nucleotide-binding</keyword>
<dbReference type="Gene3D" id="3.90.1200.10">
    <property type="match status" value="1"/>
</dbReference>
<proteinExistence type="predicted"/>
<dbReference type="Proteomes" id="UP000253940">
    <property type="component" value="Chromosome"/>
</dbReference>